<dbReference type="EMBL" id="JACWZY010000022">
    <property type="protein sequence ID" value="MBD2703534.1"/>
    <property type="molecule type" value="Genomic_DNA"/>
</dbReference>
<keyword evidence="3" id="KW-0812">Transmembrane</keyword>
<evidence type="ECO:0000259" key="5">
    <source>
        <dbReference type="Pfam" id="PF02737"/>
    </source>
</evidence>
<keyword evidence="1" id="KW-0560">Oxidoreductase</keyword>
<keyword evidence="3" id="KW-0472">Membrane</keyword>
<dbReference type="Proteomes" id="UP000598820">
    <property type="component" value="Unassembled WGS sequence"/>
</dbReference>
<dbReference type="Pfam" id="PF00725">
    <property type="entry name" value="3HCDH"/>
    <property type="match status" value="1"/>
</dbReference>
<dbReference type="InterPro" id="IPR006108">
    <property type="entry name" value="3HC_DH_C"/>
</dbReference>
<dbReference type="RefSeq" id="WP_190889377.1">
    <property type="nucleotide sequence ID" value="NZ_JACWZY010000022.1"/>
</dbReference>
<keyword evidence="3" id="KW-1133">Transmembrane helix</keyword>
<evidence type="ECO:0000259" key="4">
    <source>
        <dbReference type="Pfam" id="PF00725"/>
    </source>
</evidence>
<dbReference type="GO" id="GO:0006631">
    <property type="term" value="P:fatty acid metabolic process"/>
    <property type="evidence" value="ECO:0007669"/>
    <property type="project" value="InterPro"/>
</dbReference>
<dbReference type="Pfam" id="PF02737">
    <property type="entry name" value="3HCDH_N"/>
    <property type="match status" value="1"/>
</dbReference>
<dbReference type="GO" id="GO:0016616">
    <property type="term" value="F:oxidoreductase activity, acting on the CH-OH group of donors, NAD or NADP as acceptor"/>
    <property type="evidence" value="ECO:0007669"/>
    <property type="project" value="InterPro"/>
</dbReference>
<dbReference type="PIRSF" id="PIRSF000105">
    <property type="entry name" value="HCDH"/>
    <property type="match status" value="1"/>
</dbReference>
<dbReference type="InterPro" id="IPR036291">
    <property type="entry name" value="NAD(P)-bd_dom_sf"/>
</dbReference>
<feature type="site" description="Important for catalytic activity" evidence="2">
    <location>
        <position position="144"/>
    </location>
</feature>
<protein>
    <submittedName>
        <fullName evidence="6">3-hydroxyacyl-CoA dehydrogenase family protein</fullName>
    </submittedName>
</protein>
<dbReference type="PANTHER" id="PTHR48075:SF5">
    <property type="entry name" value="3-HYDROXYBUTYRYL-COA DEHYDROGENASE"/>
    <property type="match status" value="1"/>
</dbReference>
<feature type="transmembrane region" description="Helical" evidence="3">
    <location>
        <begin position="12"/>
        <end position="32"/>
    </location>
</feature>
<dbReference type="SUPFAM" id="SSF48179">
    <property type="entry name" value="6-phosphogluconate dehydrogenase C-terminal domain-like"/>
    <property type="match status" value="1"/>
</dbReference>
<dbReference type="InterPro" id="IPR006176">
    <property type="entry name" value="3-OHacyl-CoA_DH_NAD-bd"/>
</dbReference>
<evidence type="ECO:0000256" key="1">
    <source>
        <dbReference type="ARBA" id="ARBA00023002"/>
    </source>
</evidence>
<dbReference type="PANTHER" id="PTHR48075">
    <property type="entry name" value="3-HYDROXYACYL-COA DEHYDROGENASE FAMILY PROTEIN"/>
    <property type="match status" value="1"/>
</dbReference>
<dbReference type="InterPro" id="IPR008927">
    <property type="entry name" value="6-PGluconate_DH-like_C_sf"/>
</dbReference>
<evidence type="ECO:0000313" key="7">
    <source>
        <dbReference type="Proteomes" id="UP000598820"/>
    </source>
</evidence>
<name>A0A926XYW9_9BACT</name>
<evidence type="ECO:0000256" key="3">
    <source>
        <dbReference type="SAM" id="Phobius"/>
    </source>
</evidence>
<dbReference type="SUPFAM" id="SSF51735">
    <property type="entry name" value="NAD(P)-binding Rossmann-fold domains"/>
    <property type="match status" value="1"/>
</dbReference>
<accession>A0A926XYW9</accession>
<dbReference type="Gene3D" id="1.10.1040.10">
    <property type="entry name" value="N-(1-d-carboxylethyl)-l-norvaline Dehydrogenase, domain 2"/>
    <property type="match status" value="1"/>
</dbReference>
<reference evidence="6" key="1">
    <citation type="submission" date="2020-09" db="EMBL/GenBank/DDBJ databases">
        <authorList>
            <person name="Kim M.K."/>
        </authorList>
    </citation>
    <scope>NUCLEOTIDE SEQUENCE</scope>
    <source>
        <strain evidence="6">BT702</strain>
    </source>
</reference>
<proteinExistence type="predicted"/>
<keyword evidence="7" id="KW-1185">Reference proteome</keyword>
<feature type="domain" description="3-hydroxyacyl-CoA dehydrogenase NAD binding" evidence="5">
    <location>
        <begin position="11"/>
        <end position="187"/>
    </location>
</feature>
<organism evidence="6 7">
    <name type="scientific">Spirosoma profusum</name>
    <dbReference type="NCBI Taxonomy" id="2771354"/>
    <lineage>
        <taxon>Bacteria</taxon>
        <taxon>Pseudomonadati</taxon>
        <taxon>Bacteroidota</taxon>
        <taxon>Cytophagia</taxon>
        <taxon>Cytophagales</taxon>
        <taxon>Cytophagaceae</taxon>
        <taxon>Spirosoma</taxon>
    </lineage>
</organism>
<evidence type="ECO:0000256" key="2">
    <source>
        <dbReference type="PIRSR" id="PIRSR000105-1"/>
    </source>
</evidence>
<dbReference type="Gene3D" id="3.40.50.720">
    <property type="entry name" value="NAD(P)-binding Rossmann-like Domain"/>
    <property type="match status" value="1"/>
</dbReference>
<evidence type="ECO:0000313" key="6">
    <source>
        <dbReference type="EMBL" id="MBD2703534.1"/>
    </source>
</evidence>
<gene>
    <name evidence="6" type="ORF">IC229_23010</name>
</gene>
<sequence>MSSPFNVAEIHIGVVGLGLMGSSIVAALLIAGHPVKAVAPIPADSLEADERIFNQLKQCEEAGLIANAENYWQLLTISEDYAILKSCHVVIECVIEDVDIKSVVYQKITSVVSPDCIVSSNTSAIPISTLQRYVSYPERFLGIHWAEPAFMTRFLEITCGNLTSPEKANHILDLAHCWGKEPTLLKKDIRGFITNRLMYAVYREIFHQLEQGNATPEDLDKAFRYDAGSWMTLMGIFRRMDYSGFKDFDTILNTVFPELSNSTTVPRLMQQMVQQDARGVHNNKGLYPYEGEEGKQWEEAFTRFNLDICQLAADYSADKLNLK</sequence>
<comment type="caution">
    <text evidence="6">The sequence shown here is derived from an EMBL/GenBank/DDBJ whole genome shotgun (WGS) entry which is preliminary data.</text>
</comment>
<feature type="domain" description="3-hydroxyacyl-CoA dehydrogenase C-terminal" evidence="4">
    <location>
        <begin position="191"/>
        <end position="289"/>
    </location>
</feature>
<dbReference type="InterPro" id="IPR013328">
    <property type="entry name" value="6PGD_dom2"/>
</dbReference>
<dbReference type="AlphaFoldDB" id="A0A926XYW9"/>
<dbReference type="InterPro" id="IPR022694">
    <property type="entry name" value="3-OHacyl-CoA_DH"/>
</dbReference>
<dbReference type="GO" id="GO:0070403">
    <property type="term" value="F:NAD+ binding"/>
    <property type="evidence" value="ECO:0007669"/>
    <property type="project" value="InterPro"/>
</dbReference>